<keyword evidence="3" id="KW-1185">Reference proteome</keyword>
<evidence type="ECO:0000256" key="1">
    <source>
        <dbReference type="SAM" id="MobiDB-lite"/>
    </source>
</evidence>
<dbReference type="Proteomes" id="UP001159363">
    <property type="component" value="Chromosome 2"/>
</dbReference>
<protein>
    <submittedName>
        <fullName evidence="2">Uncharacterized protein</fullName>
    </submittedName>
</protein>
<feature type="region of interest" description="Disordered" evidence="1">
    <location>
        <begin position="606"/>
        <end position="640"/>
    </location>
</feature>
<organism evidence="2 3">
    <name type="scientific">Dryococelus australis</name>
    <dbReference type="NCBI Taxonomy" id="614101"/>
    <lineage>
        <taxon>Eukaryota</taxon>
        <taxon>Metazoa</taxon>
        <taxon>Ecdysozoa</taxon>
        <taxon>Arthropoda</taxon>
        <taxon>Hexapoda</taxon>
        <taxon>Insecta</taxon>
        <taxon>Pterygota</taxon>
        <taxon>Neoptera</taxon>
        <taxon>Polyneoptera</taxon>
        <taxon>Phasmatodea</taxon>
        <taxon>Verophasmatodea</taxon>
        <taxon>Anareolatae</taxon>
        <taxon>Phasmatidae</taxon>
        <taxon>Eurycanthinae</taxon>
        <taxon>Dryococelus</taxon>
    </lineage>
</organism>
<comment type="caution">
    <text evidence="2">The sequence shown here is derived from an EMBL/GenBank/DDBJ whole genome shotgun (WGS) entry which is preliminary data.</text>
</comment>
<name>A0ABQ9ID70_9NEOP</name>
<sequence>MPYVGFEPRTSRTLDRQRTDLLRHERIMTTTSRRDYIFNKSLQPADFEVNSTVLTGKGFSELCLFEPPSPSHSPSSILAQCKDFDAAQLLRDIPRQTAATCSFCNGAASPPASSTRRTALTLPLSLSLSLSRSLRCECYVTGCTIAASPPTPPPTGDVRPVVLLDQLNGNTLRVAPDQRMNKVTRPMEMLILSKAEGYTTCTQVDIEQGFQKCSFCSEQPLGNGAAVAQWLGRSPSTMAIRVRSPAGSLPDFRTWVSCWKMPLAGGLSRGAPVSPRPFIPTPRHPRVSFHVMSRDDGHLRVPARNNQSMDGHSRGTREEEGMLTSPCVGVGGGVGEGMFVVESSLAPSPPPPTTEKESRCGLTAMGQPRARLCATQSLRQLKWDSFAVLLQCRHHAEFNVTLCMHSPHFAQACCDVTPAERRSRIPQRYASAFRGTIAIDYRNTHCARLPSAPCREFLSNYWPEACNPYIHGDSSPLLLQPFHELSNGFWQHLTSHHRRSNSFRRCSKGLRSGFWAGQSNRRTLLSASQGPMVAERSARSAPTKANGAQSPAGPDFSQVGIVPDDAVGRRVFSGISRLPRPFIPAPLHIHFNNPHRLSRHCDGNTDSLTNSQCDKRTDNLPRRGWGVKPGPSPPPPPVNKSATLPLSYGGSYRGPIFIELLRATETRAPALSSRAILPPTAFLYQTFSGDPVILRPASHPTRPAALVANSRHPEHCFLHSSPPGGTYKCVVALAVTSARVRRGHSKYIAQRSQQVHVSFTCVTGAASHPTRPAALVANSRHSEHCFLHSSPPGGTYKRVVALAVTSARVRRVIRHVLQHSSPIVDIQNTVFSIRRRQEEHINVL</sequence>
<feature type="region of interest" description="Disordered" evidence="1">
    <location>
        <begin position="300"/>
        <end position="325"/>
    </location>
</feature>
<evidence type="ECO:0000313" key="2">
    <source>
        <dbReference type="EMBL" id="KAJ8894611.1"/>
    </source>
</evidence>
<feature type="region of interest" description="Disordered" evidence="1">
    <location>
        <begin position="526"/>
        <end position="560"/>
    </location>
</feature>
<reference evidence="2 3" key="1">
    <citation type="submission" date="2023-02" db="EMBL/GenBank/DDBJ databases">
        <title>LHISI_Scaffold_Assembly.</title>
        <authorList>
            <person name="Stuart O.P."/>
            <person name="Cleave R."/>
            <person name="Magrath M.J.L."/>
            <person name="Mikheyev A.S."/>
        </authorList>
    </citation>
    <scope>NUCLEOTIDE SEQUENCE [LARGE SCALE GENOMIC DNA]</scope>
    <source>
        <strain evidence="2">Daus_M_001</strain>
        <tissue evidence="2">Leg muscle</tissue>
    </source>
</reference>
<gene>
    <name evidence="2" type="ORF">PR048_007275</name>
</gene>
<dbReference type="EMBL" id="JARBHB010000002">
    <property type="protein sequence ID" value="KAJ8894611.1"/>
    <property type="molecule type" value="Genomic_DNA"/>
</dbReference>
<proteinExistence type="predicted"/>
<feature type="compositionally biased region" description="Basic and acidic residues" evidence="1">
    <location>
        <begin position="311"/>
        <end position="320"/>
    </location>
</feature>
<accession>A0ABQ9ID70</accession>
<evidence type="ECO:0000313" key="3">
    <source>
        <dbReference type="Proteomes" id="UP001159363"/>
    </source>
</evidence>